<dbReference type="GeneID" id="80888920"/>
<dbReference type="AlphaFoldDB" id="A0A9W8Q5H4"/>
<keyword evidence="1" id="KW-0677">Repeat</keyword>
<gene>
    <name evidence="4" type="ORF">LMH87_001761</name>
</gene>
<proteinExistence type="predicted"/>
<dbReference type="PROSITE" id="PS50088">
    <property type="entry name" value="ANK_REPEAT"/>
    <property type="match status" value="1"/>
</dbReference>
<dbReference type="InterPro" id="IPR002110">
    <property type="entry name" value="Ankyrin_rpt"/>
</dbReference>
<dbReference type="RefSeq" id="XP_056050164.1">
    <property type="nucleotide sequence ID" value="XM_056193092.1"/>
</dbReference>
<dbReference type="Proteomes" id="UP001144673">
    <property type="component" value="Chromosome 3"/>
</dbReference>
<evidence type="ECO:0000256" key="2">
    <source>
        <dbReference type="ARBA" id="ARBA00023043"/>
    </source>
</evidence>
<dbReference type="PANTHER" id="PTHR24198:SF165">
    <property type="entry name" value="ANKYRIN REPEAT-CONTAINING PROTEIN-RELATED"/>
    <property type="match status" value="1"/>
</dbReference>
<evidence type="ECO:0000256" key="1">
    <source>
        <dbReference type="ARBA" id="ARBA00022737"/>
    </source>
</evidence>
<dbReference type="SUPFAM" id="SSF48403">
    <property type="entry name" value="Ankyrin repeat"/>
    <property type="match status" value="1"/>
</dbReference>
<dbReference type="PANTHER" id="PTHR24198">
    <property type="entry name" value="ANKYRIN REPEAT AND PROTEIN KINASE DOMAIN-CONTAINING PROTEIN"/>
    <property type="match status" value="1"/>
</dbReference>
<dbReference type="PROSITE" id="PS50297">
    <property type="entry name" value="ANK_REP_REGION"/>
    <property type="match status" value="1"/>
</dbReference>
<evidence type="ECO:0000313" key="4">
    <source>
        <dbReference type="EMBL" id="KAJ4147223.1"/>
    </source>
</evidence>
<accession>A0A9W8Q5H4</accession>
<dbReference type="Gene3D" id="1.25.40.20">
    <property type="entry name" value="Ankyrin repeat-containing domain"/>
    <property type="match status" value="2"/>
</dbReference>
<sequence>MDWQCFPNEIFIVITSFATIPTISRIARTNRTMRSLLADRIYTMDLKRRERKGRVSRALRWALFAARDFHEQYDFDVDMTVVFAVARKAIAAGADVNIWVEMGHNRLLEGSFHHLPPTLLGIAASTGDVALAQLLLDAGADVNAGYPPIHAATAHGKLHMMKLLFNYPNIRLANFHTVYTSLLSKAVDTNSIDAVKLVIPLVGPRTSTELQRETPIHNAVLFQNPEIVAELLRCEFIDPDTPRHVEPGPRKTPFTLACCLPNIEIVRLLHDDLRFNVDGYVCRLSPIYFALMHDQYPAAEFLIQSKKAERVHYNAMLFFIERNMLRRAYHLLFRLETKIGPQIEILIGLAERKGHHQLAVDLRTQRDKEASG</sequence>
<dbReference type="KEGG" id="amus:LMH87_001761"/>
<dbReference type="InterPro" id="IPR036770">
    <property type="entry name" value="Ankyrin_rpt-contain_sf"/>
</dbReference>
<dbReference type="Pfam" id="PF12796">
    <property type="entry name" value="Ank_2"/>
    <property type="match status" value="2"/>
</dbReference>
<evidence type="ECO:0000256" key="3">
    <source>
        <dbReference type="PROSITE-ProRule" id="PRU00023"/>
    </source>
</evidence>
<evidence type="ECO:0000313" key="5">
    <source>
        <dbReference type="Proteomes" id="UP001144673"/>
    </source>
</evidence>
<reference evidence="4" key="1">
    <citation type="journal article" date="2023" name="Access Microbiol">
        <title>De-novo genome assembly for Akanthomyces muscarius, a biocontrol agent of insect agricultural pests.</title>
        <authorList>
            <person name="Erdos Z."/>
            <person name="Studholme D.J."/>
            <person name="Raymond B."/>
            <person name="Sharma M."/>
        </authorList>
    </citation>
    <scope>NUCLEOTIDE SEQUENCE</scope>
    <source>
        <strain evidence="4">Ve6</strain>
    </source>
</reference>
<evidence type="ECO:0008006" key="6">
    <source>
        <dbReference type="Google" id="ProtNLM"/>
    </source>
</evidence>
<protein>
    <recommendedName>
        <fullName evidence="6">Ankyrin repeat protein</fullName>
    </recommendedName>
</protein>
<keyword evidence="2 3" id="KW-0040">ANK repeat</keyword>
<comment type="caution">
    <text evidence="4">The sequence shown here is derived from an EMBL/GenBank/DDBJ whole genome shotgun (WGS) entry which is preliminary data.</text>
</comment>
<keyword evidence="5" id="KW-1185">Reference proteome</keyword>
<dbReference type="EMBL" id="JAJHUN010000010">
    <property type="protein sequence ID" value="KAJ4147223.1"/>
    <property type="molecule type" value="Genomic_DNA"/>
</dbReference>
<feature type="repeat" description="ANK" evidence="3">
    <location>
        <begin position="118"/>
        <end position="147"/>
    </location>
</feature>
<organism evidence="4 5">
    <name type="scientific">Akanthomyces muscarius</name>
    <name type="common">Entomopathogenic fungus</name>
    <name type="synonym">Lecanicillium muscarium</name>
    <dbReference type="NCBI Taxonomy" id="2231603"/>
    <lineage>
        <taxon>Eukaryota</taxon>
        <taxon>Fungi</taxon>
        <taxon>Dikarya</taxon>
        <taxon>Ascomycota</taxon>
        <taxon>Pezizomycotina</taxon>
        <taxon>Sordariomycetes</taxon>
        <taxon>Hypocreomycetidae</taxon>
        <taxon>Hypocreales</taxon>
        <taxon>Cordycipitaceae</taxon>
        <taxon>Akanthomyces</taxon>
    </lineage>
</organism>
<dbReference type="SMART" id="SM00248">
    <property type="entry name" value="ANK"/>
    <property type="match status" value="5"/>
</dbReference>
<name>A0A9W8Q5H4_AKAMU</name>